<accession>A0A9P7CEU0</accession>
<reference evidence="2" key="1">
    <citation type="journal article" date="2020" name="Microb. Genom.">
        <title>Genetic diversity of clinical and environmental Mucorales isolates obtained from an investigation of mucormycosis cases among solid organ transplant recipients.</title>
        <authorList>
            <person name="Nguyen M.H."/>
            <person name="Kaul D."/>
            <person name="Muto C."/>
            <person name="Cheng S.J."/>
            <person name="Richter R.A."/>
            <person name="Bruno V.M."/>
            <person name="Liu G."/>
            <person name="Beyhan S."/>
            <person name="Sundermann A.J."/>
            <person name="Mounaud S."/>
            <person name="Pasculle A.W."/>
            <person name="Nierman W.C."/>
            <person name="Driscoll E."/>
            <person name="Cumbie R."/>
            <person name="Clancy C.J."/>
            <person name="Dupont C.L."/>
        </authorList>
    </citation>
    <scope>NUCLEOTIDE SEQUENCE</scope>
    <source>
        <strain evidence="2">GL16</strain>
    </source>
</reference>
<dbReference type="EMBL" id="JAANIT010000230">
    <property type="protein sequence ID" value="KAG1550181.1"/>
    <property type="molecule type" value="Genomic_DNA"/>
</dbReference>
<name>A0A9P7CEU0_RHIOR</name>
<evidence type="ECO:0000313" key="3">
    <source>
        <dbReference type="Proteomes" id="UP000717996"/>
    </source>
</evidence>
<feature type="compositionally biased region" description="Polar residues" evidence="1">
    <location>
        <begin position="93"/>
        <end position="106"/>
    </location>
</feature>
<evidence type="ECO:0000256" key="1">
    <source>
        <dbReference type="SAM" id="MobiDB-lite"/>
    </source>
</evidence>
<organism evidence="2 3">
    <name type="scientific">Rhizopus oryzae</name>
    <name type="common">Mucormycosis agent</name>
    <name type="synonym">Rhizopus arrhizus var. delemar</name>
    <dbReference type="NCBI Taxonomy" id="64495"/>
    <lineage>
        <taxon>Eukaryota</taxon>
        <taxon>Fungi</taxon>
        <taxon>Fungi incertae sedis</taxon>
        <taxon>Mucoromycota</taxon>
        <taxon>Mucoromycotina</taxon>
        <taxon>Mucoromycetes</taxon>
        <taxon>Mucorales</taxon>
        <taxon>Mucorineae</taxon>
        <taxon>Rhizopodaceae</taxon>
        <taxon>Rhizopus</taxon>
    </lineage>
</organism>
<dbReference type="Proteomes" id="UP000717996">
    <property type="component" value="Unassembled WGS sequence"/>
</dbReference>
<dbReference type="AlphaFoldDB" id="A0A9P7CEU0"/>
<feature type="region of interest" description="Disordered" evidence="1">
    <location>
        <begin position="93"/>
        <end position="117"/>
    </location>
</feature>
<proteinExistence type="predicted"/>
<sequence length="405" mass="46643">MSVNDYIAPEEVRVSACFMIKPFSEWSFPQFKEYNDDLEVIKKSSLVDRNVKSQIHILKQTPKQVFKIVNITYKDQASHNEYNSTIISTQSAQAEEPCSSATQTRSPKGKERETPAKPRCANIQSTQAEEPCTTEKPSTQKAEARMSLLFNCVYKLNKDEDVDFEELSIQPATTVKQKMYNECITLLKEYKKLTPLEKSKLNCLNTVSVDSREAIKNIVNPAKLKSILDSKPARCFSELSNTEWVQLKRDLGESYEVGGKKGLQKFVVRERCRIYENDLESIQVFRLMILDIYESVLSSISLKNWRKEGLSKEDFGCYWKSVLDIIFRGTSISLVREESCCLASRHERQVNEYEYAITVSNMYGRKIDLIMKCVLYDDRNQKRDLELSSVEIKPIDVSEDVEAIQ</sequence>
<evidence type="ECO:0000313" key="2">
    <source>
        <dbReference type="EMBL" id="KAG1550181.1"/>
    </source>
</evidence>
<gene>
    <name evidence="2" type="ORF">G6F51_002608</name>
</gene>
<dbReference type="OrthoDB" id="2242957at2759"/>
<comment type="caution">
    <text evidence="2">The sequence shown here is derived from an EMBL/GenBank/DDBJ whole genome shotgun (WGS) entry which is preliminary data.</text>
</comment>
<protein>
    <submittedName>
        <fullName evidence="2">Uncharacterized protein</fullName>
    </submittedName>
</protein>